<dbReference type="GO" id="GO:0006406">
    <property type="term" value="P:mRNA export from nucleus"/>
    <property type="evidence" value="ECO:0007669"/>
    <property type="project" value="TreeGrafter"/>
</dbReference>
<dbReference type="InterPro" id="IPR045107">
    <property type="entry name" value="SAC3/GANP/THP3"/>
</dbReference>
<dbReference type="GO" id="GO:0005737">
    <property type="term" value="C:cytoplasm"/>
    <property type="evidence" value="ECO:0007669"/>
    <property type="project" value="TreeGrafter"/>
</dbReference>
<organism evidence="3 4">
    <name type="scientific">Tilletia horrida</name>
    <dbReference type="NCBI Taxonomy" id="155126"/>
    <lineage>
        <taxon>Eukaryota</taxon>
        <taxon>Fungi</taxon>
        <taxon>Dikarya</taxon>
        <taxon>Basidiomycota</taxon>
        <taxon>Ustilaginomycotina</taxon>
        <taxon>Exobasidiomycetes</taxon>
        <taxon>Tilletiales</taxon>
        <taxon>Tilletiaceae</taxon>
        <taxon>Tilletia</taxon>
    </lineage>
</organism>
<evidence type="ECO:0000313" key="3">
    <source>
        <dbReference type="EMBL" id="KAK0544297.1"/>
    </source>
</evidence>
<evidence type="ECO:0000313" key="4">
    <source>
        <dbReference type="Proteomes" id="UP001176517"/>
    </source>
</evidence>
<name>A0AAN6GM84_9BASI</name>
<feature type="compositionally biased region" description="Polar residues" evidence="1">
    <location>
        <begin position="1301"/>
        <end position="1318"/>
    </location>
</feature>
<evidence type="ECO:0000259" key="2">
    <source>
        <dbReference type="Pfam" id="PF03399"/>
    </source>
</evidence>
<evidence type="ECO:0000256" key="1">
    <source>
        <dbReference type="SAM" id="MobiDB-lite"/>
    </source>
</evidence>
<reference evidence="3" key="1">
    <citation type="journal article" date="2023" name="PhytoFront">
        <title>Draft Genome Resources of Seven Strains of Tilletia horrida, Causal Agent of Kernel Smut of Rice.</title>
        <authorList>
            <person name="Khanal S."/>
            <person name="Antony Babu S."/>
            <person name="Zhou X.G."/>
        </authorList>
    </citation>
    <scope>NUCLEOTIDE SEQUENCE</scope>
    <source>
        <strain evidence="3">TX6</strain>
    </source>
</reference>
<accession>A0AAN6GM84</accession>
<dbReference type="GO" id="GO:0070390">
    <property type="term" value="C:transcription export complex 2"/>
    <property type="evidence" value="ECO:0007669"/>
    <property type="project" value="TreeGrafter"/>
</dbReference>
<dbReference type="Gene3D" id="1.25.40.990">
    <property type="match status" value="1"/>
</dbReference>
<dbReference type="EMBL" id="JAPDMZ010000291">
    <property type="protein sequence ID" value="KAK0544297.1"/>
    <property type="molecule type" value="Genomic_DNA"/>
</dbReference>
<dbReference type="Pfam" id="PF03399">
    <property type="entry name" value="SAC3_GANP"/>
    <property type="match status" value="1"/>
</dbReference>
<sequence length="1330" mass="147084">MKGERDELRKKYIREGILPDPLKPQQLSEAVKLLGTCTRMCSEFECHEREFQKELDRWELRTDTPPGGGARVDQRLAVKIYRRPAAGREIPLPEEIRPPEILKRTLDYLIHVLLPRTITSPNFALVQPFLWNRTRAIRQDFIVQGDQGALAIECHERIARLHILCLHARGGPGAEKWSEQQELEQLRKTLRSLIEFYEDRRQASYSTGNASVAPNEAEFRAYNLLLHLRDPETLREVELLPTSVFLADSVQIALRLRTFAQRSNNIERRGQPINEEATLNFYTAFIKEINRLPPGPGYLLACLAENCLTDLRRGAMKAMCHAYIERLPPSFAKVRRYLGLGQEYTDADAEELLAVMGIEVFVDASGTSRAKAFRGVTVLEDKPLPSAPEFSVVIEEKRADYTNAEIVDGIASYAAPLIEVNSPKFIEFNPHLPPEDGSAVPARQPRPPRPAVTSSSVPTPAFKVPPAFTAPTAAQIVQPPAAISAPVAPFTAFQPTPPAVPIVSSAITAFGAPSSAVAPKQSAPVPAFGNTTPAFAIVNKPAVTVTPATAASQAPAATFSFRQPVAAVDAPPVQTTSINLVPTPSLQAFPRTKPPSPILVRTPSQSSPSAPVVFQKALPSPVQRIGLQRSPSERTLVPPIFAASPVRRQSKEAEVQQAVVVAPVMPAGPTPEELAREERRRVRTAFLDDVQARLTRQLFDEVLDHEAKISIPVQSRVDQQVVTVAIAQDALATELERRITQSWAMDRWQTRLRRLRRDRASAKRLQYLLERASERSVNGSQFFMGSKLSASPNGGPNGTQHSVSLLGDGGPSLRTFASYDLDGDYDMEEANSANLIRASQIRNELWAKGSFLRCICSQMRDVPGGRVLKELNIHSWVTAVSLASQDPAYATSAWLRQKLGLVDGQADGLSTQQRTTVPVKRPDGFKLAVTTTETIAMTPDDKANLGLVIFELSKHVLEQDSDTARRHIDKLDLRKLNDVIFELHQTDSRLQPSLLVINWEVQGTESDLVQQLQQSISSDPRLSGLSFPARKIAVLMAGELEDINSVTDVFMATVRRAVPAIELHPLQRILALRRSLTLRDMATRIFRPLSDVLQLVTDTFRAHCKTLELKAGLEGDFTDSAAQIAFGTLTALANYGLRSLIRLSEHIVDEADLLKTLELPSVNTPAKTHQDKSAFALAFEQLETPRLRRLDGIAVLHCLLSQQQGRGERFPWRLYFSEVVLAVVTEAQDSFISCRIDLDVEAEMDKMAAQIQTWSHQLLSELHHDISRQRTARIKRDRSASGTPALVDGPPPKKVKVPENASLSNPGPESPSSQSTSLRAMLARARKLVE</sequence>
<comment type="caution">
    <text evidence="3">The sequence shown here is derived from an EMBL/GenBank/DDBJ whole genome shotgun (WGS) entry which is preliminary data.</text>
</comment>
<dbReference type="PANTHER" id="PTHR12436:SF3">
    <property type="entry name" value="GERMINAL-CENTER ASSOCIATED NUCLEAR PROTEIN"/>
    <property type="match status" value="1"/>
</dbReference>
<dbReference type="PANTHER" id="PTHR12436">
    <property type="entry name" value="80 KDA MCM3-ASSOCIATED PROTEIN"/>
    <property type="match status" value="1"/>
</dbReference>
<dbReference type="InterPro" id="IPR005062">
    <property type="entry name" value="SAC3/GANP/THP3_conserved"/>
</dbReference>
<protein>
    <submittedName>
        <fullName evidence="3">Actin cytoskeleton and mitosis protein</fullName>
    </submittedName>
</protein>
<feature type="domain" description="SAC3/GANP/THP3 conserved" evidence="2">
    <location>
        <begin position="40"/>
        <end position="343"/>
    </location>
</feature>
<dbReference type="Proteomes" id="UP001176517">
    <property type="component" value="Unassembled WGS sequence"/>
</dbReference>
<feature type="region of interest" description="Disordered" evidence="1">
    <location>
        <begin position="429"/>
        <end position="458"/>
    </location>
</feature>
<proteinExistence type="predicted"/>
<feature type="region of interest" description="Disordered" evidence="1">
    <location>
        <begin position="1270"/>
        <end position="1330"/>
    </location>
</feature>
<gene>
    <name evidence="3" type="primary">SAC3</name>
    <name evidence="3" type="ORF">OC846_006127</name>
</gene>
<keyword evidence="4" id="KW-1185">Reference proteome</keyword>